<evidence type="ECO:0000313" key="2">
    <source>
        <dbReference type="EMBL" id="OII74672.1"/>
    </source>
</evidence>
<sequence length="1559" mass="183019">MFLSKRCNGSPKNIEFENYSQNNRSSPMKKIFCNQTTALFMNTVSQLLIIDIIFIIFNIYINKYILSYINHIFILVINFAITYTSLVISRRLDIYSSELVSNFEKKINLNITDEISNCELLNLEIQCLDSFRLIKNGIISIVCLLFYPIRFGIFGYIFFNNNWKIFLFVSKVIELLIFTAIFEFLRIKLLIIPEQKSILINISNYFDNLKTLLLLRNHRENYLNSSKTINFKKKLLNYILAIFQSIYIIYFVFGILQCLNENSHKFEFSQIYVFNYWFAIYLIYSVKYINSCILLVINCNHVVTLLRTTKNVKLYHDYSSQNIVYSNNINSEIPNKNQDSELLNEIKDSSNKFEMQKNGFIPHDRHLLVNNIHDNHLNKYLTNYSTSEIVADIDYVKLNGYNSDEKNNTVSDKDKSNSQSSNDTLFNPVIISYKNLYLSLPHENKYEKQIQNSSNLFKYLSNLCLKKTKKQNNFCSNYDDNDLDLINNELMESKFYLNDINLSIKIKEIIIIFGSSNKDKELLTKYISGFPGINSNEQFEYYSTDLFKFDVHLINKNMLEFVSNFYEFQKSEFTIDPFDFILSGNSFNKKIFELVYNSLLSEYFDKSEFMYENNETNRDYIYPKVEGIQQFVEAKIFLQLSQFFYNILISLDDYSSAIVIIDGIFELLLPRTYIKFMEKISPNNSVFSEFNISFIITTNNDSFSYLSYLYNDNSFVKLAIVNGKGLNFINNDKLNSLELKERSFGNLPSIDNTINEVFNTNFNNNSLYSCSKNIYSISGLYFKQFESDNFYSNKLLLFVFFIGLISFMIKIIMFSNQYLIKSQGIFNHIYDFFVFEILSFCPLSSSVGTSTYSNSLSSIFIGYVTISSFFLNIHNTTLFSEINSLKNDQGTSAYGKVFSSEELLKFSRVKPEKNYKSLYFVKFKGKQMLKTTSSFYRDHFFGSEIINIPGISSTGFKNALISTKLIQNILAQKLKKESNSKFLPKYKQFFMGQKNKLKFNKNIILIIIVFSIINIISKIFIYISIFGFSFINTNSMYNYNCFNEFLRIISYSNDPISVINDIELRKNRYFLYLFKEIYIKRSKITMYYFTLIHFLNLLFFFGISNDIYSTNGIEILMNKNLLFITIFFPILYYIIKCLSFNRKKIKLPIIKCNSFDYFYYLNKSNSFSWFKHQTSKLLRIKAESSKEFLGFKLNFLLISLILSTATSYLYFLFNYKKKENNQQLIMDSILFLPIIFFLIQSVHFHVIKTSKTNVSHSLNFYGYLRHLKTSIYKAYYFPTYMKISGNSTSPKTNKSFSPDNKERIQNEDGYELSTPISRASRKTDPILSVNSLPVKLNSNIMFSLINPLLFLDNSLTFELGNSLLLPIKELKTVNINNLDRIAIVSNHNLIPSFWRIDMVLDPKSIYINDNKQLIYTLELLNIFPKNYKNIRPEVILSLSIQEYLELINFQVDDNIFTNEIKTTNIEYGIGMSKSSKLKEQKNLKKNSLLNVIYIKKLLLFGHFTLYSMYYKELILHLDYEMDLNFWISLVKQFFDNKTSSIKNIVIISSDTSLFKVDNA</sequence>
<dbReference type="Proteomes" id="UP000186176">
    <property type="component" value="Unassembled WGS sequence"/>
</dbReference>
<feature type="transmembrane region" description="Helical" evidence="1">
    <location>
        <begin position="165"/>
        <end position="185"/>
    </location>
</feature>
<feature type="transmembrane region" description="Helical" evidence="1">
    <location>
        <begin position="1193"/>
        <end position="1213"/>
    </location>
</feature>
<feature type="transmembrane region" description="Helical" evidence="1">
    <location>
        <begin position="1115"/>
        <end position="1135"/>
    </location>
</feature>
<dbReference type="EMBL" id="LRBP01000009">
    <property type="protein sequence ID" value="OII74672.1"/>
    <property type="molecule type" value="Genomic_DNA"/>
</dbReference>
<feature type="transmembrane region" description="Helical" evidence="1">
    <location>
        <begin position="235"/>
        <end position="256"/>
    </location>
</feature>
<dbReference type="VEuPathDB" id="CryptoDB:cubi_00225"/>
<feature type="transmembrane region" description="Helical" evidence="1">
    <location>
        <begin position="138"/>
        <end position="159"/>
    </location>
</feature>
<gene>
    <name evidence="2" type="ORF">cubi_00225</name>
</gene>
<evidence type="ECO:0000256" key="1">
    <source>
        <dbReference type="SAM" id="Phobius"/>
    </source>
</evidence>
<feature type="transmembrane region" description="Helical" evidence="1">
    <location>
        <begin position="795"/>
        <end position="814"/>
    </location>
</feature>
<comment type="caution">
    <text evidence="2">The sequence shown here is derived from an EMBL/GenBank/DDBJ whole genome shotgun (WGS) entry which is preliminary data.</text>
</comment>
<name>A0A1J4MKD3_9CRYT</name>
<dbReference type="RefSeq" id="XP_028875818.1">
    <property type="nucleotide sequence ID" value="XM_029017239.1"/>
</dbReference>
<dbReference type="GeneID" id="39977018"/>
<proteinExistence type="predicted"/>
<feature type="transmembrane region" description="Helical" evidence="1">
    <location>
        <begin position="1225"/>
        <end position="1247"/>
    </location>
</feature>
<reference evidence="2 3" key="1">
    <citation type="submission" date="2016-10" db="EMBL/GenBank/DDBJ databases">
        <title>Reductive evolution of mitochondrial metabolism and differential evolution of invasion-related proteins in Cryptosporidium.</title>
        <authorList>
            <person name="Liu S."/>
            <person name="Roellig D.M."/>
            <person name="Guo Y."/>
            <person name="Li N."/>
            <person name="Frace M.A."/>
            <person name="Tang K."/>
            <person name="Zhang L."/>
            <person name="Feng Y."/>
            <person name="Xiao L."/>
        </authorList>
    </citation>
    <scope>NUCLEOTIDE SEQUENCE [LARGE SCALE GENOMIC DNA]</scope>
    <source>
        <strain evidence="2">39726</strain>
    </source>
</reference>
<organism evidence="2 3">
    <name type="scientific">Cryptosporidium ubiquitum</name>
    <dbReference type="NCBI Taxonomy" id="857276"/>
    <lineage>
        <taxon>Eukaryota</taxon>
        <taxon>Sar</taxon>
        <taxon>Alveolata</taxon>
        <taxon>Apicomplexa</taxon>
        <taxon>Conoidasida</taxon>
        <taxon>Coccidia</taxon>
        <taxon>Eucoccidiorida</taxon>
        <taxon>Eimeriorina</taxon>
        <taxon>Cryptosporidiidae</taxon>
        <taxon>Cryptosporidium</taxon>
    </lineage>
</organism>
<feature type="transmembrane region" description="Helical" evidence="1">
    <location>
        <begin position="1003"/>
        <end position="1025"/>
    </location>
</feature>
<feature type="transmembrane region" description="Helical" evidence="1">
    <location>
        <begin position="38"/>
        <end position="61"/>
    </location>
</feature>
<feature type="transmembrane region" description="Helical" evidence="1">
    <location>
        <begin position="852"/>
        <end position="873"/>
    </location>
</feature>
<feature type="transmembrane region" description="Helical" evidence="1">
    <location>
        <begin position="276"/>
        <end position="297"/>
    </location>
</feature>
<keyword evidence="1" id="KW-1133">Transmembrane helix</keyword>
<accession>A0A1J4MKD3</accession>
<feature type="transmembrane region" description="Helical" evidence="1">
    <location>
        <begin position="67"/>
        <end position="88"/>
    </location>
</feature>
<keyword evidence="1" id="KW-0472">Membrane</keyword>
<evidence type="ECO:0000313" key="3">
    <source>
        <dbReference type="Proteomes" id="UP000186176"/>
    </source>
</evidence>
<feature type="transmembrane region" description="Helical" evidence="1">
    <location>
        <begin position="1488"/>
        <end position="1509"/>
    </location>
</feature>
<feature type="transmembrane region" description="Helical" evidence="1">
    <location>
        <begin position="1085"/>
        <end position="1103"/>
    </location>
</feature>
<keyword evidence="3" id="KW-1185">Reference proteome</keyword>
<keyword evidence="1" id="KW-0812">Transmembrane</keyword>
<protein>
    <submittedName>
        <fullName evidence="2">Uncharacterized protein</fullName>
    </submittedName>
</protein>
<dbReference type="OrthoDB" id="340227at2759"/>